<feature type="compositionally biased region" description="Basic and acidic residues" evidence="1">
    <location>
        <begin position="29"/>
        <end position="39"/>
    </location>
</feature>
<reference evidence="2 3" key="1">
    <citation type="journal article" date="2021" name="Commun. Biol.">
        <title>The genome of Shorea leprosula (Dipterocarpaceae) highlights the ecological relevance of drought in aseasonal tropical rainforests.</title>
        <authorList>
            <person name="Ng K.K.S."/>
            <person name="Kobayashi M.J."/>
            <person name="Fawcett J.A."/>
            <person name="Hatakeyama M."/>
            <person name="Paape T."/>
            <person name="Ng C.H."/>
            <person name="Ang C.C."/>
            <person name="Tnah L.H."/>
            <person name="Lee C.T."/>
            <person name="Nishiyama T."/>
            <person name="Sese J."/>
            <person name="O'Brien M.J."/>
            <person name="Copetti D."/>
            <person name="Mohd Noor M.I."/>
            <person name="Ong R.C."/>
            <person name="Putra M."/>
            <person name="Sireger I.Z."/>
            <person name="Indrioko S."/>
            <person name="Kosugi Y."/>
            <person name="Izuno A."/>
            <person name="Isagi Y."/>
            <person name="Lee S.L."/>
            <person name="Shimizu K.K."/>
        </authorList>
    </citation>
    <scope>NUCLEOTIDE SEQUENCE [LARGE SCALE GENOMIC DNA]</scope>
    <source>
        <strain evidence="2">214</strain>
    </source>
</reference>
<evidence type="ECO:0000313" key="3">
    <source>
        <dbReference type="Proteomes" id="UP001054252"/>
    </source>
</evidence>
<dbReference type="EMBL" id="BPVZ01000121">
    <property type="protein sequence ID" value="GKV37325.1"/>
    <property type="molecule type" value="Genomic_DNA"/>
</dbReference>
<feature type="region of interest" description="Disordered" evidence="1">
    <location>
        <begin position="58"/>
        <end position="84"/>
    </location>
</feature>
<feature type="compositionally biased region" description="Basic and acidic residues" evidence="1">
    <location>
        <begin position="1"/>
        <end position="20"/>
    </location>
</feature>
<gene>
    <name evidence="2" type="ORF">SLEP1_g45365</name>
</gene>
<feature type="compositionally biased region" description="Basic and acidic residues" evidence="1">
    <location>
        <begin position="64"/>
        <end position="84"/>
    </location>
</feature>
<protein>
    <submittedName>
        <fullName evidence="2">Uncharacterized protein</fullName>
    </submittedName>
</protein>
<keyword evidence="3" id="KW-1185">Reference proteome</keyword>
<organism evidence="2 3">
    <name type="scientific">Rubroshorea leprosula</name>
    <dbReference type="NCBI Taxonomy" id="152421"/>
    <lineage>
        <taxon>Eukaryota</taxon>
        <taxon>Viridiplantae</taxon>
        <taxon>Streptophyta</taxon>
        <taxon>Embryophyta</taxon>
        <taxon>Tracheophyta</taxon>
        <taxon>Spermatophyta</taxon>
        <taxon>Magnoliopsida</taxon>
        <taxon>eudicotyledons</taxon>
        <taxon>Gunneridae</taxon>
        <taxon>Pentapetalae</taxon>
        <taxon>rosids</taxon>
        <taxon>malvids</taxon>
        <taxon>Malvales</taxon>
        <taxon>Dipterocarpaceae</taxon>
        <taxon>Rubroshorea</taxon>
    </lineage>
</organism>
<dbReference type="AlphaFoldDB" id="A0AAV5LIS4"/>
<dbReference type="Proteomes" id="UP001054252">
    <property type="component" value="Unassembled WGS sequence"/>
</dbReference>
<evidence type="ECO:0000256" key="1">
    <source>
        <dbReference type="SAM" id="MobiDB-lite"/>
    </source>
</evidence>
<comment type="caution">
    <text evidence="2">The sequence shown here is derived from an EMBL/GenBank/DDBJ whole genome shotgun (WGS) entry which is preliminary data.</text>
</comment>
<name>A0AAV5LIS4_9ROSI</name>
<feature type="region of interest" description="Disordered" evidence="1">
    <location>
        <begin position="1"/>
        <end position="44"/>
    </location>
</feature>
<sequence length="84" mass="9880">MGLKEKKGTKRHIMEYKKGQPLETWGNQRDFREKSKRQPAESFEASLRQSLRRFCVSNGRRKGSHWDTSIENKGDKRDSEGLQI</sequence>
<evidence type="ECO:0000313" key="2">
    <source>
        <dbReference type="EMBL" id="GKV37325.1"/>
    </source>
</evidence>
<accession>A0AAV5LIS4</accession>
<proteinExistence type="predicted"/>